<organism evidence="1 2">
    <name type="scientific">Candidatus Azambacteria bacterium GW2011_GWB2_46_37</name>
    <dbReference type="NCBI Taxonomy" id="1618618"/>
    <lineage>
        <taxon>Bacteria</taxon>
        <taxon>Candidatus Azamiibacteriota</taxon>
    </lineage>
</organism>
<proteinExistence type="predicted"/>
<name>A0A0G1PY31_9BACT</name>
<comment type="caution">
    <text evidence="1">The sequence shown here is derived from an EMBL/GenBank/DDBJ whole genome shotgun (WGS) entry which is preliminary data.</text>
</comment>
<dbReference type="EMBL" id="LCMO01000044">
    <property type="protein sequence ID" value="KKU37736.1"/>
    <property type="molecule type" value="Genomic_DNA"/>
</dbReference>
<gene>
    <name evidence="1" type="ORF">UX53_C0044G0014</name>
</gene>
<protein>
    <submittedName>
        <fullName evidence="1">Uncharacterized protein</fullName>
    </submittedName>
</protein>
<sequence>MNTSYTRLGLNDREEISRGIYASGSFAEIARKKGAQMKITRQLLKNQI</sequence>
<reference evidence="1 2" key="1">
    <citation type="journal article" date="2015" name="Nature">
        <title>rRNA introns, odd ribosomes, and small enigmatic genomes across a large radiation of phyla.</title>
        <authorList>
            <person name="Brown C.T."/>
            <person name="Hug L.A."/>
            <person name="Thomas B.C."/>
            <person name="Sharon I."/>
            <person name="Castelle C.J."/>
            <person name="Singh A."/>
            <person name="Wilkins M.J."/>
            <person name="Williams K.H."/>
            <person name="Banfield J.F."/>
        </authorList>
    </citation>
    <scope>NUCLEOTIDE SEQUENCE [LARGE SCALE GENOMIC DNA]</scope>
</reference>
<evidence type="ECO:0000313" key="2">
    <source>
        <dbReference type="Proteomes" id="UP000033818"/>
    </source>
</evidence>
<evidence type="ECO:0000313" key="1">
    <source>
        <dbReference type="EMBL" id="KKU37736.1"/>
    </source>
</evidence>
<dbReference type="Proteomes" id="UP000033818">
    <property type="component" value="Unassembled WGS sequence"/>
</dbReference>
<dbReference type="AlphaFoldDB" id="A0A0G1PY31"/>
<accession>A0A0G1PY31</accession>